<evidence type="ECO:0000256" key="15">
    <source>
        <dbReference type="ARBA" id="ARBA00051245"/>
    </source>
</evidence>
<name>A0A6S6SKC0_9GAMM</name>
<evidence type="ECO:0000256" key="5">
    <source>
        <dbReference type="ARBA" id="ARBA00022475"/>
    </source>
</evidence>
<evidence type="ECO:0000256" key="14">
    <source>
        <dbReference type="ARBA" id="ARBA00023137"/>
    </source>
</evidence>
<dbReference type="AlphaFoldDB" id="A0A6S6SKC0"/>
<dbReference type="Pfam" id="PF13614">
    <property type="entry name" value="AAA_31"/>
    <property type="match status" value="1"/>
</dbReference>
<evidence type="ECO:0000256" key="9">
    <source>
        <dbReference type="ARBA" id="ARBA00022741"/>
    </source>
</evidence>
<evidence type="ECO:0000259" key="19">
    <source>
        <dbReference type="Pfam" id="PF13614"/>
    </source>
</evidence>
<evidence type="ECO:0000313" key="21">
    <source>
        <dbReference type="EMBL" id="CAA6803375.1"/>
    </source>
</evidence>
<protein>
    <recommendedName>
        <fullName evidence="4">non-specific protein-tyrosine kinase</fullName>
        <ecNumber evidence="4">2.7.10.2</ecNumber>
    </recommendedName>
</protein>
<dbReference type="Pfam" id="PF02706">
    <property type="entry name" value="Wzz"/>
    <property type="match status" value="1"/>
</dbReference>
<evidence type="ECO:0000256" key="2">
    <source>
        <dbReference type="ARBA" id="ARBA00007316"/>
    </source>
</evidence>
<evidence type="ECO:0000256" key="12">
    <source>
        <dbReference type="ARBA" id="ARBA00022989"/>
    </source>
</evidence>
<evidence type="ECO:0000256" key="17">
    <source>
        <dbReference type="SAM" id="Phobius"/>
    </source>
</evidence>
<proteinExistence type="inferred from homology"/>
<evidence type="ECO:0000256" key="13">
    <source>
        <dbReference type="ARBA" id="ARBA00023136"/>
    </source>
</evidence>
<dbReference type="InterPro" id="IPR027417">
    <property type="entry name" value="P-loop_NTPase"/>
</dbReference>
<sequence length="765" mass="85061">MDNRTSVLLAVSLIKGIFTMNESIRAASDLSVAPMTFKTLWQRLMRQKLLIVLVLLTSLLLAGSLTWMMAPSYRAVSTLQIEKQGAQIVNFGELNKPTPDLGELDPFFRTQYEQLKSRALIAKVIDDLSLERRLFNKDFRTPLRKAFDQWASDTLGPAVRWVKSLLPQDVSPATKPDRVVDFLEALYVEPVEKAHLVNVFFESPDEKLSAEVVNALVNTFILNSMKEGSRGETYARTFLGRELEKARERLTDSEEALVNYARENNILEVNNSQVTQEQKLTELNKALVGAELRRVEAQSQLNQARDHGDVTDILNNPTLAGLKQQLATLEANYRKLSETFKPAYPDMQQLAGEIASLRNRVNAETTRLTRSIESTYTATTNLENRLRSDLANFQNELVDLRDRGVEYKALQREVETSSKLYDSLLQRVSEVGVAAGARSSNVRIVDKATPPETSFRPNKPLNLLLGGVLGLMLGAALALLRESWRKSPESASELQAFSGLPVLGTIPHVNKRNRRALPMAAVREVGSPVAEAYRVAATNLKFAGSEGMPGSLLLTSLNPGEGKSTSSVNLALSLAQIGYKVLLVDADLRRPTLHEKMALNNHVGLTEYLYGDMELSKVTQRIDSVKNAFVITAGMLNLDPVEALSNEKMIKLVEMSAQYFDITLLDAPPLTGFADALLLAEMADATLLVSSENIHADKDRLIVALDQLQRVKQNVIGWLVVKAHQGVVSEQYYVRYSQNATRRKNLDTTLVTPMMLQKKGLNLTK</sequence>
<evidence type="ECO:0000256" key="7">
    <source>
        <dbReference type="ARBA" id="ARBA00022679"/>
    </source>
</evidence>
<dbReference type="CDD" id="cd05387">
    <property type="entry name" value="BY-kinase"/>
    <property type="match status" value="1"/>
</dbReference>
<dbReference type="SUPFAM" id="SSF52540">
    <property type="entry name" value="P-loop containing nucleoside triphosphate hydrolases"/>
    <property type="match status" value="1"/>
</dbReference>
<dbReference type="InterPro" id="IPR003856">
    <property type="entry name" value="LPS_length_determ_N"/>
</dbReference>
<dbReference type="PANTHER" id="PTHR32309">
    <property type="entry name" value="TYROSINE-PROTEIN KINASE"/>
    <property type="match status" value="1"/>
</dbReference>
<accession>A0A6S6SKC0</accession>
<evidence type="ECO:0000256" key="11">
    <source>
        <dbReference type="ARBA" id="ARBA00022840"/>
    </source>
</evidence>
<comment type="subcellular location">
    <subcellularLocation>
        <location evidence="1">Cell inner membrane</location>
        <topology evidence="1">Multi-pass membrane protein</topology>
    </subcellularLocation>
</comment>
<keyword evidence="8 17" id="KW-0812">Transmembrane</keyword>
<feature type="domain" description="Polysaccharide chain length determinant N-terminal" evidence="18">
    <location>
        <begin position="37"/>
        <end position="128"/>
    </location>
</feature>
<feature type="domain" description="Tyrosine-protein kinase G-rich" evidence="20">
    <location>
        <begin position="410"/>
        <end position="482"/>
    </location>
</feature>
<keyword evidence="6" id="KW-0997">Cell inner membrane</keyword>
<dbReference type="GO" id="GO:0005886">
    <property type="term" value="C:plasma membrane"/>
    <property type="evidence" value="ECO:0007669"/>
    <property type="project" value="UniProtKB-SubCell"/>
</dbReference>
<feature type="domain" description="AAA" evidence="19">
    <location>
        <begin position="560"/>
        <end position="693"/>
    </location>
</feature>
<comment type="similarity">
    <text evidence="3">Belongs to the etk/wzc family.</text>
</comment>
<evidence type="ECO:0000256" key="3">
    <source>
        <dbReference type="ARBA" id="ARBA00008883"/>
    </source>
</evidence>
<evidence type="ECO:0000259" key="20">
    <source>
        <dbReference type="Pfam" id="PF13807"/>
    </source>
</evidence>
<evidence type="ECO:0000256" key="16">
    <source>
        <dbReference type="SAM" id="Coils"/>
    </source>
</evidence>
<feature type="transmembrane region" description="Helical" evidence="17">
    <location>
        <begin position="49"/>
        <end position="70"/>
    </location>
</feature>
<reference evidence="21" key="1">
    <citation type="submission" date="2020-01" db="EMBL/GenBank/DDBJ databases">
        <authorList>
            <person name="Meier V. D."/>
            <person name="Meier V D."/>
        </authorList>
    </citation>
    <scope>NUCLEOTIDE SEQUENCE</scope>
    <source>
        <strain evidence="21">HLG_WM_MAG_08</strain>
    </source>
</reference>
<dbReference type="EMBL" id="CACVAV010000060">
    <property type="protein sequence ID" value="CAA6803375.1"/>
    <property type="molecule type" value="Genomic_DNA"/>
</dbReference>
<organism evidence="21">
    <name type="scientific">uncultured Thiotrichaceae bacterium</name>
    <dbReference type="NCBI Taxonomy" id="298394"/>
    <lineage>
        <taxon>Bacteria</taxon>
        <taxon>Pseudomonadati</taxon>
        <taxon>Pseudomonadota</taxon>
        <taxon>Gammaproteobacteria</taxon>
        <taxon>Thiotrichales</taxon>
        <taxon>Thiotrichaceae</taxon>
        <taxon>environmental samples</taxon>
    </lineage>
</organism>
<dbReference type="InterPro" id="IPR032807">
    <property type="entry name" value="GNVR"/>
</dbReference>
<keyword evidence="13 17" id="KW-0472">Membrane</keyword>
<evidence type="ECO:0000256" key="6">
    <source>
        <dbReference type="ARBA" id="ARBA00022519"/>
    </source>
</evidence>
<dbReference type="PANTHER" id="PTHR32309:SF13">
    <property type="entry name" value="FERRIC ENTEROBACTIN TRANSPORT PROTEIN FEPE"/>
    <property type="match status" value="1"/>
</dbReference>
<dbReference type="GO" id="GO:0005524">
    <property type="term" value="F:ATP binding"/>
    <property type="evidence" value="ECO:0007669"/>
    <property type="project" value="UniProtKB-KW"/>
</dbReference>
<dbReference type="Pfam" id="PF13807">
    <property type="entry name" value="GNVR"/>
    <property type="match status" value="1"/>
</dbReference>
<evidence type="ECO:0000259" key="18">
    <source>
        <dbReference type="Pfam" id="PF02706"/>
    </source>
</evidence>
<keyword evidence="5" id="KW-1003">Cell membrane</keyword>
<dbReference type="InterPro" id="IPR050445">
    <property type="entry name" value="Bact_polysacc_biosynth/exp"/>
</dbReference>
<keyword evidence="7" id="KW-0808">Transferase</keyword>
<evidence type="ECO:0000256" key="8">
    <source>
        <dbReference type="ARBA" id="ARBA00022692"/>
    </source>
</evidence>
<keyword evidence="12 17" id="KW-1133">Transmembrane helix</keyword>
<keyword evidence="14" id="KW-0829">Tyrosine-protein kinase</keyword>
<dbReference type="GO" id="GO:0004715">
    <property type="term" value="F:non-membrane spanning protein tyrosine kinase activity"/>
    <property type="evidence" value="ECO:0007669"/>
    <property type="project" value="UniProtKB-EC"/>
</dbReference>
<dbReference type="EC" id="2.7.10.2" evidence="4"/>
<feature type="coiled-coil region" evidence="16">
    <location>
        <begin position="236"/>
        <end position="427"/>
    </location>
</feature>
<keyword evidence="10" id="KW-0418">Kinase</keyword>
<keyword evidence="9" id="KW-0547">Nucleotide-binding</keyword>
<dbReference type="NCBIfam" id="TIGR01007">
    <property type="entry name" value="eps_fam"/>
    <property type="match status" value="1"/>
</dbReference>
<evidence type="ECO:0000256" key="1">
    <source>
        <dbReference type="ARBA" id="ARBA00004429"/>
    </source>
</evidence>
<dbReference type="InterPro" id="IPR025669">
    <property type="entry name" value="AAA_dom"/>
</dbReference>
<keyword evidence="16" id="KW-0175">Coiled coil</keyword>
<comment type="catalytic activity">
    <reaction evidence="15">
        <text>L-tyrosyl-[protein] + ATP = O-phospho-L-tyrosyl-[protein] + ADP + H(+)</text>
        <dbReference type="Rhea" id="RHEA:10596"/>
        <dbReference type="Rhea" id="RHEA-COMP:10136"/>
        <dbReference type="Rhea" id="RHEA-COMP:20101"/>
        <dbReference type="ChEBI" id="CHEBI:15378"/>
        <dbReference type="ChEBI" id="CHEBI:30616"/>
        <dbReference type="ChEBI" id="CHEBI:46858"/>
        <dbReference type="ChEBI" id="CHEBI:61978"/>
        <dbReference type="ChEBI" id="CHEBI:456216"/>
        <dbReference type="EC" id="2.7.10.2"/>
    </reaction>
</comment>
<dbReference type="InterPro" id="IPR005702">
    <property type="entry name" value="Wzc-like_C"/>
</dbReference>
<evidence type="ECO:0000256" key="10">
    <source>
        <dbReference type="ARBA" id="ARBA00022777"/>
    </source>
</evidence>
<dbReference type="Gene3D" id="3.40.50.300">
    <property type="entry name" value="P-loop containing nucleotide triphosphate hydrolases"/>
    <property type="match status" value="1"/>
</dbReference>
<comment type="similarity">
    <text evidence="2">Belongs to the CpsD/CapB family.</text>
</comment>
<gene>
    <name evidence="21" type="ORF">HELGO_WM29957</name>
</gene>
<keyword evidence="11" id="KW-0067">ATP-binding</keyword>
<evidence type="ECO:0000256" key="4">
    <source>
        <dbReference type="ARBA" id="ARBA00011903"/>
    </source>
</evidence>